<evidence type="ECO:0000256" key="4">
    <source>
        <dbReference type="ARBA" id="ARBA00022701"/>
    </source>
</evidence>
<keyword evidence="6" id="KW-0802">TPR repeat</keyword>
<comment type="subcellular location">
    <subcellularLocation>
        <location evidence="1">Cytoplasm</location>
        <location evidence="1">Cytoskeleton</location>
    </subcellularLocation>
</comment>
<sequence>MESGRWRGERLLAESGQNSCETSRGHLRECAARGQRQSATRSRQRKSMHRVCEASGLTSSQVISVALLADLAEARGPAPQCAEARPRRGAPRADGGPRGGPEAGCAAARLAAVHGRRVLCVAAGAAAKLTAGRLAQQALGSKGPGMAHEDCEKNQDDSELSAQAISSGQQARDRAGAFGPLTRYFRDSYLSGAPYYGPEYTLCEEERSQRGMLTHDLSGIQIWAEALDLRSAASDSTFVVLYHYTSRDNFEHFADRGRAEAEICEGLSEPCGSHGRGIVASATEPGQFGSAAAVLQNFAGLSPRCGDDGAEFCIPMLVPWCFANEVSSKDARASAAHDAWVVQLSEDGMILLQDTSFEARIALARRRVAHCERTLGPTHARTLASLSNLALLLANVWKPDAMEGPQEEAQFASEAEDGRDQGEQAGLKSLTALSNHAFSLKKMGKLQEAEPLSRRALEAHEKMLGPVHPCTLTALSNRAVLLQATGKYKEAEPLCRRALEAREQVLGVSHPDTLTSLSNLAALMQTMGRTRLTEAETLCRRALKLKSASLGVSHAATLVSMSNLVAVLCELGSLEEAEPLCRRALEGHEEKAAAPGIARALRTNINLTGSVPEHGQVFDAMCNAHYF</sequence>
<evidence type="ECO:0008006" key="13">
    <source>
        <dbReference type="Google" id="ProtNLM"/>
    </source>
</evidence>
<evidence type="ECO:0000313" key="11">
    <source>
        <dbReference type="EMBL" id="CAK0827477.1"/>
    </source>
</evidence>
<dbReference type="Gene3D" id="1.25.40.10">
    <property type="entry name" value="Tetratricopeptide repeat domain"/>
    <property type="match status" value="1"/>
</dbReference>
<gene>
    <name evidence="11" type="ORF">PCOR1329_LOCUS27002</name>
</gene>
<keyword evidence="12" id="KW-1185">Reference proteome</keyword>
<feature type="region of interest" description="Disordered" evidence="10">
    <location>
        <begin position="31"/>
        <end position="52"/>
    </location>
</feature>
<keyword evidence="4" id="KW-0493">Microtubule</keyword>
<evidence type="ECO:0000256" key="2">
    <source>
        <dbReference type="ARBA" id="ARBA00009622"/>
    </source>
</evidence>
<evidence type="ECO:0000256" key="3">
    <source>
        <dbReference type="ARBA" id="ARBA00022490"/>
    </source>
</evidence>
<comment type="similarity">
    <text evidence="2">Belongs to the kinesin light chain family.</text>
</comment>
<keyword evidence="9" id="KW-0206">Cytoskeleton</keyword>
<dbReference type="InterPro" id="IPR002151">
    <property type="entry name" value="Kinesin_light"/>
</dbReference>
<evidence type="ECO:0000313" key="12">
    <source>
        <dbReference type="Proteomes" id="UP001189429"/>
    </source>
</evidence>
<evidence type="ECO:0000256" key="10">
    <source>
        <dbReference type="SAM" id="MobiDB-lite"/>
    </source>
</evidence>
<dbReference type="Pfam" id="PF13424">
    <property type="entry name" value="TPR_12"/>
    <property type="match status" value="2"/>
</dbReference>
<evidence type="ECO:0000256" key="1">
    <source>
        <dbReference type="ARBA" id="ARBA00004245"/>
    </source>
</evidence>
<evidence type="ECO:0000256" key="7">
    <source>
        <dbReference type="ARBA" id="ARBA00023054"/>
    </source>
</evidence>
<keyword evidence="7" id="KW-0175">Coiled coil</keyword>
<dbReference type="SMART" id="SM00028">
    <property type="entry name" value="TPR"/>
    <property type="match status" value="2"/>
</dbReference>
<dbReference type="InterPro" id="IPR011990">
    <property type="entry name" value="TPR-like_helical_dom_sf"/>
</dbReference>
<dbReference type="EMBL" id="CAUYUJ010009702">
    <property type="protein sequence ID" value="CAK0827477.1"/>
    <property type="molecule type" value="Genomic_DNA"/>
</dbReference>
<comment type="caution">
    <text evidence="11">The sequence shown here is derived from an EMBL/GenBank/DDBJ whole genome shotgun (WGS) entry which is preliminary data.</text>
</comment>
<keyword evidence="5" id="KW-0677">Repeat</keyword>
<evidence type="ECO:0000256" key="9">
    <source>
        <dbReference type="ARBA" id="ARBA00023212"/>
    </source>
</evidence>
<proteinExistence type="inferred from homology"/>
<name>A0ABN9S6K3_9DINO</name>
<dbReference type="InterPro" id="IPR019734">
    <property type="entry name" value="TPR_rpt"/>
</dbReference>
<protein>
    <recommendedName>
        <fullName evidence="13">Kinesin light chain</fullName>
    </recommendedName>
</protein>
<dbReference type="PANTHER" id="PTHR45783:SF3">
    <property type="entry name" value="KINESIN LIGHT CHAIN"/>
    <property type="match status" value="1"/>
</dbReference>
<keyword evidence="8" id="KW-0505">Motor protein</keyword>
<evidence type="ECO:0000256" key="5">
    <source>
        <dbReference type="ARBA" id="ARBA00022737"/>
    </source>
</evidence>
<evidence type="ECO:0000256" key="8">
    <source>
        <dbReference type="ARBA" id="ARBA00023175"/>
    </source>
</evidence>
<evidence type="ECO:0000256" key="6">
    <source>
        <dbReference type="ARBA" id="ARBA00022803"/>
    </source>
</evidence>
<reference evidence="11" key="1">
    <citation type="submission" date="2023-10" db="EMBL/GenBank/DDBJ databases">
        <authorList>
            <person name="Chen Y."/>
            <person name="Shah S."/>
            <person name="Dougan E. K."/>
            <person name="Thang M."/>
            <person name="Chan C."/>
        </authorList>
    </citation>
    <scope>NUCLEOTIDE SEQUENCE [LARGE SCALE GENOMIC DNA]</scope>
</reference>
<organism evidence="11 12">
    <name type="scientific">Prorocentrum cordatum</name>
    <dbReference type="NCBI Taxonomy" id="2364126"/>
    <lineage>
        <taxon>Eukaryota</taxon>
        <taxon>Sar</taxon>
        <taxon>Alveolata</taxon>
        <taxon>Dinophyceae</taxon>
        <taxon>Prorocentrales</taxon>
        <taxon>Prorocentraceae</taxon>
        <taxon>Prorocentrum</taxon>
    </lineage>
</organism>
<dbReference type="SUPFAM" id="SSF48452">
    <property type="entry name" value="TPR-like"/>
    <property type="match status" value="2"/>
</dbReference>
<dbReference type="Pfam" id="PF13374">
    <property type="entry name" value="TPR_10"/>
    <property type="match status" value="1"/>
</dbReference>
<feature type="region of interest" description="Disordered" evidence="10">
    <location>
        <begin position="77"/>
        <end position="103"/>
    </location>
</feature>
<accession>A0ABN9S6K3</accession>
<dbReference type="Proteomes" id="UP001189429">
    <property type="component" value="Unassembled WGS sequence"/>
</dbReference>
<keyword evidence="3" id="KW-0963">Cytoplasm</keyword>
<dbReference type="PANTHER" id="PTHR45783">
    <property type="entry name" value="KINESIN LIGHT CHAIN"/>
    <property type="match status" value="1"/>
</dbReference>